<name>A0A2K2U9X2_9ACTN</name>
<dbReference type="SUPFAM" id="SSF52151">
    <property type="entry name" value="FabD/lysophospholipase-like"/>
    <property type="match status" value="1"/>
</dbReference>
<comment type="caution">
    <text evidence="2">Lacks conserved residue(s) required for the propagation of feature annotation.</text>
</comment>
<keyword evidence="2" id="KW-0378">Hydrolase</keyword>
<sequence length="303" mass="34201">MASDEACEEREKPVSTVHGVALVFEGGGMRNSYSAGAVSVLLENKLYFDDVYGLSAGATNAIDYVSRDVRRAEASFTRCLDDLAFRRWLEPLVHADGLDAELHGHRRARAACSLPFDFATFSANPAHLTLQSIDRDSGATTYFTRRDFPTERMLMERVRASASYPIIMSPTVIDGRAQYDGGIGAGGGIMLPRAMDDGLRRFFVVCTRPRGFRKKERPRRLYDAFFWRRPRMRAALDSWSQRYNAELDYLAKLEAEGRAYAFYANEQGVANTERDEAKLAANYERGRRQAQAELGAWMSFLNR</sequence>
<dbReference type="Gene3D" id="3.40.1090.10">
    <property type="entry name" value="Cytosolic phospholipase A2 catalytic domain"/>
    <property type="match status" value="1"/>
</dbReference>
<dbReference type="GO" id="GO:0016787">
    <property type="term" value="F:hydrolase activity"/>
    <property type="evidence" value="ECO:0007669"/>
    <property type="project" value="UniProtKB-UniRule"/>
</dbReference>
<dbReference type="Pfam" id="PF19890">
    <property type="entry name" value="DUF6363"/>
    <property type="match status" value="1"/>
</dbReference>
<accession>A0A2K2U9X2</accession>
<dbReference type="InterPro" id="IPR016035">
    <property type="entry name" value="Acyl_Trfase/lysoPLipase"/>
</dbReference>
<comment type="caution">
    <text evidence="4">The sequence shown here is derived from an EMBL/GenBank/DDBJ whole genome shotgun (WGS) entry which is preliminary data.</text>
</comment>
<gene>
    <name evidence="4" type="ORF">C2L71_09280</name>
</gene>
<feature type="active site" description="Proton acceptor" evidence="2">
    <location>
        <position position="180"/>
    </location>
</feature>
<dbReference type="Proteomes" id="UP000236197">
    <property type="component" value="Unassembled WGS sequence"/>
</dbReference>
<protein>
    <submittedName>
        <fullName evidence="4">Patatin</fullName>
    </submittedName>
</protein>
<keyword evidence="5" id="KW-1185">Reference proteome</keyword>
<evidence type="ECO:0000256" key="2">
    <source>
        <dbReference type="PROSITE-ProRule" id="PRU01161"/>
    </source>
</evidence>
<feature type="short sequence motif" description="DGA/G" evidence="2">
    <location>
        <begin position="180"/>
        <end position="182"/>
    </location>
</feature>
<dbReference type="InterPro" id="IPR045943">
    <property type="entry name" value="DUF6363"/>
</dbReference>
<evidence type="ECO:0000256" key="1">
    <source>
        <dbReference type="ARBA" id="ARBA00023098"/>
    </source>
</evidence>
<keyword evidence="2" id="KW-0442">Lipid degradation</keyword>
<feature type="active site" description="Nucleophile" evidence="2">
    <location>
        <position position="55"/>
    </location>
</feature>
<feature type="domain" description="PNPLA" evidence="3">
    <location>
        <begin position="22"/>
        <end position="193"/>
    </location>
</feature>
<proteinExistence type="predicted"/>
<dbReference type="OrthoDB" id="9802424at2"/>
<dbReference type="EMBL" id="PPEK01000012">
    <property type="protein sequence ID" value="PNV67117.1"/>
    <property type="molecule type" value="Genomic_DNA"/>
</dbReference>
<feature type="short sequence motif" description="GXSXG" evidence="2">
    <location>
        <begin position="53"/>
        <end position="57"/>
    </location>
</feature>
<dbReference type="GO" id="GO:0016042">
    <property type="term" value="P:lipid catabolic process"/>
    <property type="evidence" value="ECO:0007669"/>
    <property type="project" value="UniProtKB-UniRule"/>
</dbReference>
<dbReference type="InterPro" id="IPR002641">
    <property type="entry name" value="PNPLA_dom"/>
</dbReference>
<organism evidence="4 5">
    <name type="scientific">Enteroscipio rubneri</name>
    <dbReference type="NCBI Taxonomy" id="2070686"/>
    <lineage>
        <taxon>Bacteria</taxon>
        <taxon>Bacillati</taxon>
        <taxon>Actinomycetota</taxon>
        <taxon>Coriobacteriia</taxon>
        <taxon>Eggerthellales</taxon>
        <taxon>Eggerthellaceae</taxon>
        <taxon>Enteroscipio</taxon>
    </lineage>
</organism>
<evidence type="ECO:0000313" key="5">
    <source>
        <dbReference type="Proteomes" id="UP000236197"/>
    </source>
</evidence>
<keyword evidence="1 2" id="KW-0443">Lipid metabolism</keyword>
<dbReference type="RefSeq" id="WP_103265487.1">
    <property type="nucleotide sequence ID" value="NZ_CABMLE010000012.1"/>
</dbReference>
<dbReference type="Pfam" id="PF01734">
    <property type="entry name" value="Patatin"/>
    <property type="match status" value="1"/>
</dbReference>
<dbReference type="AlphaFoldDB" id="A0A2K2U9X2"/>
<evidence type="ECO:0000259" key="3">
    <source>
        <dbReference type="PROSITE" id="PS51635"/>
    </source>
</evidence>
<reference evidence="5" key="1">
    <citation type="submission" date="2018-01" db="EMBL/GenBank/DDBJ databases">
        <title>Rubneribacter badeniensis gen. nov., sp. nov., and Colonibacter rubneri, gen. nov., sp. nov., WGS of new members of the Eggerthellaceae.</title>
        <authorList>
            <person name="Danylec N."/>
            <person name="Stoll D.A."/>
            <person name="Doetsch A."/>
            <person name="Kulling S.E."/>
            <person name="Huch M."/>
        </authorList>
    </citation>
    <scope>NUCLEOTIDE SEQUENCE [LARGE SCALE GENOMIC DNA]</scope>
    <source>
        <strain evidence="5">ResAG-96</strain>
    </source>
</reference>
<evidence type="ECO:0000313" key="4">
    <source>
        <dbReference type="EMBL" id="PNV67117.1"/>
    </source>
</evidence>
<dbReference type="PROSITE" id="PS51635">
    <property type="entry name" value="PNPLA"/>
    <property type="match status" value="1"/>
</dbReference>